<accession>A0ABP4TF85</accession>
<organism evidence="2 3">
    <name type="scientific">Nonomuraea maheshkhaliensis</name>
    <dbReference type="NCBI Taxonomy" id="419590"/>
    <lineage>
        <taxon>Bacteria</taxon>
        <taxon>Bacillati</taxon>
        <taxon>Actinomycetota</taxon>
        <taxon>Actinomycetes</taxon>
        <taxon>Streptosporangiales</taxon>
        <taxon>Streptosporangiaceae</taxon>
        <taxon>Nonomuraea</taxon>
    </lineage>
</organism>
<evidence type="ECO:0000313" key="3">
    <source>
        <dbReference type="Proteomes" id="UP001500064"/>
    </source>
</evidence>
<feature type="transmembrane region" description="Helical" evidence="1">
    <location>
        <begin position="217"/>
        <end position="236"/>
    </location>
</feature>
<proteinExistence type="predicted"/>
<keyword evidence="3" id="KW-1185">Reference proteome</keyword>
<feature type="transmembrane region" description="Helical" evidence="1">
    <location>
        <begin position="119"/>
        <end position="139"/>
    </location>
</feature>
<dbReference type="Proteomes" id="UP001500064">
    <property type="component" value="Unassembled WGS sequence"/>
</dbReference>
<dbReference type="PANTHER" id="PTHR36840:SF1">
    <property type="entry name" value="BLL5714 PROTEIN"/>
    <property type="match status" value="1"/>
</dbReference>
<feature type="transmembrane region" description="Helical" evidence="1">
    <location>
        <begin position="248"/>
        <end position="270"/>
    </location>
</feature>
<sequence>MPPASPPFRIRVSMSARPVDEPHRVSSQLELLFDLTFVVAVAAATAELAHHIADGHGLAGLIPFLQVFFAIWWAWMNFTWFASCYDTDDVAYRLLTMVQMAGVLVLAAGLPAAAGHDDYAIVTLGYFIMRLGLVAQWLRAAAEDGERRRTALRYATGVGLLQAGWVLRLVLDETGILPPALRLPFFACLVVLELAVPRWAERVDPTTWHPHHIAERYGLFTIILLGESVLAASRGVRASLEAGRGGGALVVVAGSGLVLLFALWWLYFLVEAGEGLSERRHRSFLWGYGHYGIFAALAALGAGLEVAVEQGGHRLEVSPTALGYAVAVPVAVFLVLIAAVHALLVAQAALRPPVVAAGVVAILLLPRAAPLIGVTAVVASVAAVCVLQVAVTIARGRRSARHVHALGADHRQQL</sequence>
<feature type="transmembrane region" description="Helical" evidence="1">
    <location>
        <begin position="58"/>
        <end position="78"/>
    </location>
</feature>
<keyword evidence="1" id="KW-0812">Transmembrane</keyword>
<keyword evidence="1" id="KW-0472">Membrane</keyword>
<keyword evidence="1" id="KW-1133">Transmembrane helix</keyword>
<feature type="transmembrane region" description="Helical" evidence="1">
    <location>
        <begin position="371"/>
        <end position="394"/>
    </location>
</feature>
<name>A0ABP4TF85_9ACTN</name>
<dbReference type="PANTHER" id="PTHR36840">
    <property type="entry name" value="BLL5714 PROTEIN"/>
    <property type="match status" value="1"/>
</dbReference>
<protein>
    <submittedName>
        <fullName evidence="2">Low temperature requirement protein A</fullName>
    </submittedName>
</protein>
<reference evidence="3" key="1">
    <citation type="journal article" date="2019" name="Int. J. Syst. Evol. Microbiol.">
        <title>The Global Catalogue of Microorganisms (GCM) 10K type strain sequencing project: providing services to taxonomists for standard genome sequencing and annotation.</title>
        <authorList>
            <consortium name="The Broad Institute Genomics Platform"/>
            <consortium name="The Broad Institute Genome Sequencing Center for Infectious Disease"/>
            <person name="Wu L."/>
            <person name="Ma J."/>
        </authorList>
    </citation>
    <scope>NUCLEOTIDE SEQUENCE [LARGE SCALE GENOMIC DNA]</scope>
    <source>
        <strain evidence="3">JCM 13929</strain>
    </source>
</reference>
<comment type="caution">
    <text evidence="2">The sequence shown here is derived from an EMBL/GenBank/DDBJ whole genome shotgun (WGS) entry which is preliminary data.</text>
</comment>
<feature type="transmembrane region" description="Helical" evidence="1">
    <location>
        <begin position="291"/>
        <end position="308"/>
    </location>
</feature>
<feature type="transmembrane region" description="Helical" evidence="1">
    <location>
        <begin position="348"/>
        <end position="365"/>
    </location>
</feature>
<evidence type="ECO:0000313" key="2">
    <source>
        <dbReference type="EMBL" id="GAA1687087.1"/>
    </source>
</evidence>
<dbReference type="Pfam" id="PF06772">
    <property type="entry name" value="LtrA"/>
    <property type="match status" value="1"/>
</dbReference>
<feature type="transmembrane region" description="Helical" evidence="1">
    <location>
        <begin position="151"/>
        <end position="170"/>
    </location>
</feature>
<dbReference type="EMBL" id="BAAAMU010000153">
    <property type="protein sequence ID" value="GAA1687087.1"/>
    <property type="molecule type" value="Genomic_DNA"/>
</dbReference>
<feature type="transmembrane region" description="Helical" evidence="1">
    <location>
        <begin position="90"/>
        <end position="113"/>
    </location>
</feature>
<feature type="transmembrane region" description="Helical" evidence="1">
    <location>
        <begin position="320"/>
        <end position="341"/>
    </location>
</feature>
<dbReference type="InterPro" id="IPR010640">
    <property type="entry name" value="Low_temperature_requirement_A"/>
</dbReference>
<gene>
    <name evidence="2" type="ORF">GCM10009733_099660</name>
</gene>
<evidence type="ECO:0000256" key="1">
    <source>
        <dbReference type="SAM" id="Phobius"/>
    </source>
</evidence>
<feature type="transmembrane region" description="Helical" evidence="1">
    <location>
        <begin position="176"/>
        <end position="196"/>
    </location>
</feature>